<dbReference type="NCBIfam" id="NF006505">
    <property type="entry name" value="PRK08939.1"/>
    <property type="match status" value="1"/>
</dbReference>
<dbReference type="Proteomes" id="UP001432099">
    <property type="component" value="Chromosome"/>
</dbReference>
<evidence type="ECO:0000259" key="1">
    <source>
        <dbReference type="SMART" id="SM00382"/>
    </source>
</evidence>
<dbReference type="Gene3D" id="3.40.50.300">
    <property type="entry name" value="P-loop containing nucleotide triphosphate hydrolases"/>
    <property type="match status" value="1"/>
</dbReference>
<organism evidence="2 3">
    <name type="scientific">Turicibacter faecis</name>
    <dbReference type="NCBI Taxonomy" id="2963365"/>
    <lineage>
        <taxon>Bacteria</taxon>
        <taxon>Bacillati</taxon>
        <taxon>Bacillota</taxon>
        <taxon>Erysipelotrichia</taxon>
        <taxon>Erysipelotrichales</taxon>
        <taxon>Turicibacteraceae</taxon>
        <taxon>Turicibacter</taxon>
    </lineage>
</organism>
<gene>
    <name evidence="2" type="primary">dnaI</name>
    <name evidence="2" type="ORF">T23_15640</name>
</gene>
<dbReference type="RefSeq" id="WP_161831570.1">
    <property type="nucleotide sequence ID" value="NZ_AP028127.1"/>
</dbReference>
<feature type="domain" description="AAA+ ATPase" evidence="1">
    <location>
        <begin position="148"/>
        <end position="295"/>
    </location>
</feature>
<evidence type="ECO:0000313" key="3">
    <source>
        <dbReference type="Proteomes" id="UP001432099"/>
    </source>
</evidence>
<dbReference type="EMBL" id="AP028127">
    <property type="protein sequence ID" value="BEH91462.1"/>
    <property type="molecule type" value="Genomic_DNA"/>
</dbReference>
<dbReference type="SUPFAM" id="SSF52540">
    <property type="entry name" value="P-loop containing nucleoside triphosphate hydrolases"/>
    <property type="match status" value="1"/>
</dbReference>
<dbReference type="PANTHER" id="PTHR30050:SF8">
    <property type="entry name" value="PRIMOSOMAL PROTEIN DNAI"/>
    <property type="match status" value="1"/>
</dbReference>
<proteinExistence type="predicted"/>
<dbReference type="Pfam" id="PF07319">
    <property type="entry name" value="DnaI_N"/>
    <property type="match status" value="1"/>
</dbReference>
<keyword evidence="3" id="KW-1185">Reference proteome</keyword>
<dbReference type="InterPro" id="IPR027417">
    <property type="entry name" value="P-loop_NTPase"/>
</dbReference>
<dbReference type="Pfam" id="PF01695">
    <property type="entry name" value="IstB_IS21"/>
    <property type="match status" value="1"/>
</dbReference>
<dbReference type="SMART" id="SM00382">
    <property type="entry name" value="AAA"/>
    <property type="match status" value="1"/>
</dbReference>
<protein>
    <submittedName>
        <fullName evidence="2">Primosomal protein DnaI</fullName>
    </submittedName>
</protein>
<name>A0ABM8IJN4_9FIRM</name>
<dbReference type="InterPro" id="IPR003593">
    <property type="entry name" value="AAA+_ATPase"/>
</dbReference>
<accession>A0ABM8IJN4</accession>
<dbReference type="CDD" id="cd00009">
    <property type="entry name" value="AAA"/>
    <property type="match status" value="1"/>
</dbReference>
<sequence>MQRIGELMAKPKNAQEAYREIIDDPSIKEALSQYGDEIELSLISSYISDLDEFLRNKEKCQGCKGIDHCCQPVKGHYPMLKPVHKQLKVSYTPCQYALNQRHLENIKSFHMPSDILNANFERFIMDPERVEFYEKATLFINEYMSTKKGRGLYLYGPFGTGKTYMLSAIANILSQRGIVCGLVYFPELIAEIKSGFNSETNGAYDKIEQLKEIEVLMLDDIGSESMTSWMRDEVLGRILNYRMHQGLPTFFSSNLDYQQLQHHYSYTQKGEVEEIKGARVLERIKALTVPVKIAGTNYRQKR</sequence>
<evidence type="ECO:0000313" key="2">
    <source>
        <dbReference type="EMBL" id="BEH91462.1"/>
    </source>
</evidence>
<dbReference type="PANTHER" id="PTHR30050">
    <property type="entry name" value="CHROMOSOMAL REPLICATION INITIATOR PROTEIN DNAA"/>
    <property type="match status" value="1"/>
</dbReference>
<dbReference type="InterPro" id="IPR009928">
    <property type="entry name" value="DnaI_N"/>
</dbReference>
<dbReference type="InterPro" id="IPR002611">
    <property type="entry name" value="IstB_ATP-bd"/>
</dbReference>
<reference evidence="2" key="1">
    <citation type="journal article" date="2024" name="Int. J. Syst. Evol. Microbiol.">
        <title>Turicibacter faecis sp. nov., isolated from faeces of heart failure mouse model.</title>
        <authorList>
            <person name="Imamura Y."/>
            <person name="Motooka D."/>
            <person name="Nakajima Y."/>
            <person name="Ito S."/>
            <person name="Kitakaze M."/>
            <person name="Iida T."/>
            <person name="Nakamura S."/>
        </authorList>
    </citation>
    <scope>NUCLEOTIDE SEQUENCE</scope>
    <source>
        <strain evidence="2">TC023</strain>
    </source>
</reference>